<dbReference type="Pfam" id="PF00520">
    <property type="entry name" value="Ion_trans"/>
    <property type="match status" value="1"/>
</dbReference>
<keyword evidence="2 6" id="KW-0812">Transmembrane</keyword>
<feature type="transmembrane region" description="Helical" evidence="6">
    <location>
        <begin position="249"/>
        <end position="272"/>
    </location>
</feature>
<dbReference type="Pfam" id="PF13714">
    <property type="entry name" value="PEP_mutase"/>
    <property type="match status" value="1"/>
</dbReference>
<evidence type="ECO:0000259" key="7">
    <source>
        <dbReference type="Pfam" id="PF00520"/>
    </source>
</evidence>
<organism evidence="8 9">
    <name type="scientific">Durusdinium trenchii</name>
    <dbReference type="NCBI Taxonomy" id="1381693"/>
    <lineage>
        <taxon>Eukaryota</taxon>
        <taxon>Sar</taxon>
        <taxon>Alveolata</taxon>
        <taxon>Dinophyceae</taxon>
        <taxon>Suessiales</taxon>
        <taxon>Symbiodiniaceae</taxon>
        <taxon>Durusdinium</taxon>
    </lineage>
</organism>
<dbReference type="InterPro" id="IPR040442">
    <property type="entry name" value="Pyrv_kinase-like_dom_sf"/>
</dbReference>
<feature type="region of interest" description="Disordered" evidence="5">
    <location>
        <begin position="31"/>
        <end position="96"/>
    </location>
</feature>
<dbReference type="PANTHER" id="PTHR42905">
    <property type="entry name" value="PHOSPHOENOLPYRUVATE CARBOXYLASE"/>
    <property type="match status" value="1"/>
</dbReference>
<keyword evidence="3 6" id="KW-1133">Transmembrane helix</keyword>
<dbReference type="Proteomes" id="UP001642464">
    <property type="component" value="Unassembled WGS sequence"/>
</dbReference>
<keyword evidence="4 6" id="KW-0472">Membrane</keyword>
<feature type="transmembrane region" description="Helical" evidence="6">
    <location>
        <begin position="431"/>
        <end position="453"/>
    </location>
</feature>
<comment type="caution">
    <text evidence="8">The sequence shown here is derived from an EMBL/GenBank/DDBJ whole genome shotgun (WGS) entry which is preliminary data.</text>
</comment>
<dbReference type="SUPFAM" id="SSF51621">
    <property type="entry name" value="Phosphoenolpyruvate/pyruvate domain"/>
    <property type="match status" value="1"/>
</dbReference>
<feature type="compositionally biased region" description="Basic and acidic residues" evidence="5">
    <location>
        <begin position="65"/>
        <end position="80"/>
    </location>
</feature>
<evidence type="ECO:0000256" key="4">
    <source>
        <dbReference type="ARBA" id="ARBA00023136"/>
    </source>
</evidence>
<keyword evidence="9" id="KW-1185">Reference proteome</keyword>
<feature type="transmembrane region" description="Helical" evidence="6">
    <location>
        <begin position="356"/>
        <end position="383"/>
    </location>
</feature>
<feature type="transmembrane region" description="Helical" evidence="6">
    <location>
        <begin position="216"/>
        <end position="237"/>
    </location>
</feature>
<dbReference type="CDD" id="cd00377">
    <property type="entry name" value="ICL_PEPM"/>
    <property type="match status" value="1"/>
</dbReference>
<accession>A0ABP0RY59</accession>
<dbReference type="InterPro" id="IPR015813">
    <property type="entry name" value="Pyrv/PenolPyrv_kinase-like_dom"/>
</dbReference>
<dbReference type="Gene3D" id="3.20.20.60">
    <property type="entry name" value="Phosphoenolpyruvate-binding domains"/>
    <property type="match status" value="1"/>
</dbReference>
<dbReference type="EMBL" id="CAXAMM010042339">
    <property type="protein sequence ID" value="CAK9104226.1"/>
    <property type="molecule type" value="Genomic_DNA"/>
</dbReference>
<proteinExistence type="predicted"/>
<dbReference type="InterPro" id="IPR039556">
    <property type="entry name" value="ICL/PEPM"/>
</dbReference>
<dbReference type="PANTHER" id="PTHR42905:SF2">
    <property type="entry name" value="PHOSPHOENOLPYRUVATE CARBOXYLASE FAMILY PROTEIN"/>
    <property type="match status" value="1"/>
</dbReference>
<protein>
    <submittedName>
        <fullName evidence="8">2</fullName>
    </submittedName>
</protein>
<evidence type="ECO:0000256" key="2">
    <source>
        <dbReference type="ARBA" id="ARBA00022692"/>
    </source>
</evidence>
<dbReference type="Gene3D" id="1.10.287.70">
    <property type="match status" value="1"/>
</dbReference>
<evidence type="ECO:0000256" key="1">
    <source>
        <dbReference type="ARBA" id="ARBA00004141"/>
    </source>
</evidence>
<evidence type="ECO:0000256" key="6">
    <source>
        <dbReference type="SAM" id="Phobius"/>
    </source>
</evidence>
<evidence type="ECO:0000313" key="9">
    <source>
        <dbReference type="Proteomes" id="UP001642464"/>
    </source>
</evidence>
<gene>
    <name evidence="8" type="ORF">SCF082_LOCUS48649</name>
</gene>
<dbReference type="InterPro" id="IPR005821">
    <property type="entry name" value="Ion_trans_dom"/>
</dbReference>
<comment type="subcellular location">
    <subcellularLocation>
        <location evidence="1">Membrane</location>
        <topology evidence="1">Multi-pass membrane protein</topology>
    </subcellularLocation>
</comment>
<feature type="domain" description="Ion transport" evidence="7">
    <location>
        <begin position="217"/>
        <end position="454"/>
    </location>
</feature>
<name>A0ABP0RY59_9DINO</name>
<sequence>MAAADQTFEGLLSEIQSGLAKVQESVQMLQKYAGKDTEEPAPEGGGSTLALVAPPLRLSRTFRKGSKELSGEEEKEEKSPTKRGVTFMPGPENSFSISEMEAPVAGERKPELLRSRSFQSEDTTLIATKTLGLGSRQISQCFIPRDAWMEEHSGDQDGFNEFLEDCAEKYAQKPDLQSRQPLVVSASECEEQKRSCCGCRCCSLRVMMHPQSRRRLIWDSISVFMISVDIVMLPMIYGMGISEVAEVVVVEWICTLFWSVDMFITFLTGYTVGPDVIMSPRKVAIHYLTTWFAVDFAIVGSEWASRITEFVAGFNAFRAARAVRVLRVVRVVRLIRLARFVKTVQKFTEMTGSLRLLILFNVLKLTLFLLLAVHVILCGWHFVGLYTEGGWIDKEGYANETVVVRYVAAARWTLSQLNGRTDRQDRTFTEMLYVAFTACFTLIFMSIFVSSLTSRMLQLQQLMDKESGYKRLLQRYNEMHSLSYTTVYLAKRHIQDRMTLESDMDTEKELLRLLPVQTQDGISTRLAEQVGFKALYMTGFGTVGSHLGLPDAGLASYRDMVERVRTLSALTSAPLICDGDTGFGGLLNVDHTVKGYEAAGASAIQLEDQEFPKKCGHTPNRKVIPFEQAVAKIRVAVEARSSPDFLIIARTDARTALGLDEALRRAKAFAAAGADVLFVEAPESEAEMQTICSSLAETGKPLLVNCVEGGKTPLLSKERYIELGYQLAIYPATGFLAMGQALTKVYRSLSDHGALGS</sequence>
<evidence type="ECO:0000313" key="8">
    <source>
        <dbReference type="EMBL" id="CAK9104226.1"/>
    </source>
</evidence>
<evidence type="ECO:0000256" key="3">
    <source>
        <dbReference type="ARBA" id="ARBA00022989"/>
    </source>
</evidence>
<reference evidence="8 9" key="1">
    <citation type="submission" date="2024-02" db="EMBL/GenBank/DDBJ databases">
        <authorList>
            <person name="Chen Y."/>
            <person name="Shah S."/>
            <person name="Dougan E. K."/>
            <person name="Thang M."/>
            <person name="Chan C."/>
        </authorList>
    </citation>
    <scope>NUCLEOTIDE SEQUENCE [LARGE SCALE GENOMIC DNA]</scope>
</reference>
<evidence type="ECO:0000256" key="5">
    <source>
        <dbReference type="SAM" id="MobiDB-lite"/>
    </source>
</evidence>
<dbReference type="SUPFAM" id="SSF81324">
    <property type="entry name" value="Voltage-gated potassium channels"/>
    <property type="match status" value="1"/>
</dbReference>